<name>A0AAE9DXT7_CAEBR</name>
<keyword evidence="2" id="KW-1185">Reference proteome</keyword>
<organism evidence="1 2">
    <name type="scientific">Caenorhabditis briggsae</name>
    <dbReference type="NCBI Taxonomy" id="6238"/>
    <lineage>
        <taxon>Eukaryota</taxon>
        <taxon>Metazoa</taxon>
        <taxon>Ecdysozoa</taxon>
        <taxon>Nematoda</taxon>
        <taxon>Chromadorea</taxon>
        <taxon>Rhabditida</taxon>
        <taxon>Rhabditina</taxon>
        <taxon>Rhabditomorpha</taxon>
        <taxon>Rhabditoidea</taxon>
        <taxon>Rhabditidae</taxon>
        <taxon>Peloderinae</taxon>
        <taxon>Caenorhabditis</taxon>
    </lineage>
</organism>
<evidence type="ECO:0000313" key="2">
    <source>
        <dbReference type="Proteomes" id="UP000829354"/>
    </source>
</evidence>
<reference evidence="1 2" key="1">
    <citation type="submission" date="2022-04" db="EMBL/GenBank/DDBJ databases">
        <title>Chromosome-level reference genomes for two strains of Caenorhabditis briggsae: an improved platform for comparative genomics.</title>
        <authorList>
            <person name="Stevens L."/>
            <person name="Andersen E."/>
        </authorList>
    </citation>
    <scope>NUCLEOTIDE SEQUENCE [LARGE SCALE GENOMIC DNA]</scope>
    <source>
        <strain evidence="1">VX34</strain>
        <tissue evidence="1">Whole-organism</tissue>
    </source>
</reference>
<dbReference type="AlphaFoldDB" id="A0AAE9DXT7"/>
<protein>
    <submittedName>
        <fullName evidence="1">Uncharacterized protein</fullName>
    </submittedName>
</protein>
<dbReference type="EMBL" id="CP092620">
    <property type="protein sequence ID" value="UMM10498.1"/>
    <property type="molecule type" value="Genomic_DNA"/>
</dbReference>
<sequence>MCGPIHFDFLRLPIEFILADNFLKIVKKFFHRKYLIGKENDFIDLFLRDVKLMNVFLKKYKRSLNLQTQHRTDDTVKQVGNFGNRLHVYIVRQIRITECSSIPR</sequence>
<gene>
    <name evidence="1" type="ORF">L5515_000241</name>
</gene>
<evidence type="ECO:0000313" key="1">
    <source>
        <dbReference type="EMBL" id="UMM10498.1"/>
    </source>
</evidence>
<proteinExistence type="predicted"/>
<dbReference type="Proteomes" id="UP000829354">
    <property type="component" value="Chromosome I"/>
</dbReference>
<accession>A0AAE9DXT7</accession>